<proteinExistence type="predicted"/>
<reference evidence="2" key="1">
    <citation type="submission" date="2020-05" db="EMBL/GenBank/DDBJ databases">
        <authorList>
            <person name="Chiriac C."/>
            <person name="Salcher M."/>
            <person name="Ghai R."/>
            <person name="Kavagutti S V."/>
        </authorList>
    </citation>
    <scope>NUCLEOTIDE SEQUENCE</scope>
</reference>
<dbReference type="EMBL" id="CAFBQZ010000068">
    <property type="protein sequence ID" value="CAB5074143.1"/>
    <property type="molecule type" value="Genomic_DNA"/>
</dbReference>
<accession>A0A6J7V7N2</accession>
<keyword evidence="1" id="KW-1133">Transmembrane helix</keyword>
<name>A0A6J7V7N2_9ZZZZ</name>
<keyword evidence="1" id="KW-0472">Membrane</keyword>
<feature type="transmembrane region" description="Helical" evidence="1">
    <location>
        <begin position="32"/>
        <end position="53"/>
    </location>
</feature>
<gene>
    <name evidence="2" type="ORF">UFOPK4372_00824</name>
</gene>
<protein>
    <submittedName>
        <fullName evidence="2">Unannotated protein</fullName>
    </submittedName>
</protein>
<sequence length="68" mass="7429">MYRMFAWGTIPVATLFGGLLVTVNVHFMTRVWALRSTFLISAVLGLALVAYAVPKLTTAKIEAARSSK</sequence>
<feature type="transmembrane region" description="Helical" evidence="1">
    <location>
        <begin position="6"/>
        <end position="25"/>
    </location>
</feature>
<dbReference type="AlphaFoldDB" id="A0A6J7V7N2"/>
<evidence type="ECO:0000313" key="2">
    <source>
        <dbReference type="EMBL" id="CAB5074143.1"/>
    </source>
</evidence>
<evidence type="ECO:0000256" key="1">
    <source>
        <dbReference type="SAM" id="Phobius"/>
    </source>
</evidence>
<organism evidence="2">
    <name type="scientific">freshwater metagenome</name>
    <dbReference type="NCBI Taxonomy" id="449393"/>
    <lineage>
        <taxon>unclassified sequences</taxon>
        <taxon>metagenomes</taxon>
        <taxon>ecological metagenomes</taxon>
    </lineage>
</organism>
<keyword evidence="1" id="KW-0812">Transmembrane</keyword>